<keyword evidence="4" id="KW-0010">Activator</keyword>
<feature type="compositionally biased region" description="Polar residues" evidence="8">
    <location>
        <begin position="1"/>
        <end position="14"/>
    </location>
</feature>
<evidence type="ECO:0000313" key="11">
    <source>
        <dbReference type="Proteomes" id="UP000694392"/>
    </source>
</evidence>
<dbReference type="SUPFAM" id="SSF47454">
    <property type="entry name" value="A DNA-binding domain in eukaryotic transcription factors"/>
    <property type="match status" value="1"/>
</dbReference>
<dbReference type="GO" id="GO:0000978">
    <property type="term" value="F:RNA polymerase II cis-regulatory region sequence-specific DNA binding"/>
    <property type="evidence" value="ECO:0007669"/>
    <property type="project" value="InterPro"/>
</dbReference>
<feature type="coiled-coil region" evidence="7">
    <location>
        <begin position="301"/>
        <end position="328"/>
    </location>
</feature>
<keyword evidence="2" id="KW-0805">Transcription regulation</keyword>
<evidence type="ECO:0000256" key="3">
    <source>
        <dbReference type="ARBA" id="ARBA00023125"/>
    </source>
</evidence>
<sequence length="363" mass="40063">SPRDGSTLSSQPSTDDTHPQPDCPPPRSHTPLPPPTHLNSCRSGAGAWWLHECLLQAAACCRSTGPAPSISLPRRISGQPSWSRHWAGPRLGRCRRAPHSKAELEILSITELQGLDTVGEICYNPSLYNHPNPAAPPGSYGPCPVPGENLLPSYSQLGPALPCKAPEDPESDSGLSLNYSDAESLEPEGLERPEYTPLYPVDYGQPYSLLLPPVLEVPFSAPPSQPAPEKGHLARAELAGSRDERRALAMKIPFPIENIINLPVDDFNELVSRFPLSEPQLALVRDIRRRGKNKVAAQNCRKRKLETLVQLECELAELGRQRQRLLRDRGEVDRTLALTRQKLGALYRQVFRMLRDEAGKAYS</sequence>
<dbReference type="GO" id="GO:0050699">
    <property type="term" value="F:WW domain binding"/>
    <property type="evidence" value="ECO:0007669"/>
    <property type="project" value="Ensembl"/>
</dbReference>
<evidence type="ECO:0000256" key="8">
    <source>
        <dbReference type="SAM" id="MobiDB-lite"/>
    </source>
</evidence>
<dbReference type="GeneTree" id="ENSGT00950000182892"/>
<dbReference type="AlphaFoldDB" id="A0A8D0GZG1"/>
<evidence type="ECO:0000313" key="10">
    <source>
        <dbReference type="Ensembl" id="ENSSPUP00000013771.1"/>
    </source>
</evidence>
<feature type="region of interest" description="Disordered" evidence="8">
    <location>
        <begin position="160"/>
        <end position="193"/>
    </location>
</feature>
<accession>A0A8D0GZG1</accession>
<dbReference type="GO" id="GO:0032993">
    <property type="term" value="C:protein-DNA complex"/>
    <property type="evidence" value="ECO:0007669"/>
    <property type="project" value="Ensembl"/>
</dbReference>
<keyword evidence="3" id="KW-0238">DNA-binding</keyword>
<dbReference type="Gene3D" id="1.10.880.10">
    <property type="entry name" value="Transcription factor, Skn-1-like, DNA-binding domain"/>
    <property type="match status" value="1"/>
</dbReference>
<feature type="domain" description="BZIP" evidence="9">
    <location>
        <begin position="283"/>
        <end position="346"/>
    </location>
</feature>
<evidence type="ECO:0000259" key="9">
    <source>
        <dbReference type="PROSITE" id="PS50217"/>
    </source>
</evidence>
<organism evidence="10 11">
    <name type="scientific">Sphenodon punctatus</name>
    <name type="common">Tuatara</name>
    <name type="synonym">Hatteria punctata</name>
    <dbReference type="NCBI Taxonomy" id="8508"/>
    <lineage>
        <taxon>Eukaryota</taxon>
        <taxon>Metazoa</taxon>
        <taxon>Chordata</taxon>
        <taxon>Craniata</taxon>
        <taxon>Vertebrata</taxon>
        <taxon>Euteleostomi</taxon>
        <taxon>Lepidosauria</taxon>
        <taxon>Sphenodontia</taxon>
        <taxon>Sphenodontidae</taxon>
        <taxon>Sphenodon</taxon>
    </lineage>
</organism>
<dbReference type="PROSITE" id="PS50217">
    <property type="entry name" value="BZIP"/>
    <property type="match status" value="1"/>
</dbReference>
<dbReference type="PANTHER" id="PTHR24411">
    <property type="entry name" value="NUCLEAR FACTOR ERYTHROID 2-RELATED FACTOR"/>
    <property type="match status" value="1"/>
</dbReference>
<gene>
    <name evidence="10" type="primary">NFE2</name>
</gene>
<feature type="compositionally biased region" description="Pro residues" evidence="8">
    <location>
        <begin position="21"/>
        <end position="35"/>
    </location>
</feature>
<keyword evidence="6" id="KW-0539">Nucleus</keyword>
<dbReference type="GO" id="GO:0090575">
    <property type="term" value="C:RNA polymerase II transcription regulator complex"/>
    <property type="evidence" value="ECO:0007669"/>
    <property type="project" value="Ensembl"/>
</dbReference>
<dbReference type="GO" id="GO:0000981">
    <property type="term" value="F:DNA-binding transcription factor activity, RNA polymerase II-specific"/>
    <property type="evidence" value="ECO:0007669"/>
    <property type="project" value="TreeGrafter"/>
</dbReference>
<dbReference type="Ensembl" id="ENSSPUT00000014688.1">
    <property type="protein sequence ID" value="ENSSPUP00000013771.1"/>
    <property type="gene ID" value="ENSSPUG00000010615.1"/>
</dbReference>
<dbReference type="InterPro" id="IPR004827">
    <property type="entry name" value="bZIP"/>
</dbReference>
<dbReference type="PROSITE" id="PS00036">
    <property type="entry name" value="BZIP_BASIC"/>
    <property type="match status" value="1"/>
</dbReference>
<name>A0A8D0GZG1_SPHPU</name>
<dbReference type="InterPro" id="IPR008917">
    <property type="entry name" value="TF_DNA-bd_sf"/>
</dbReference>
<dbReference type="InterPro" id="IPR004826">
    <property type="entry name" value="bZIP_Maf"/>
</dbReference>
<evidence type="ECO:0000256" key="5">
    <source>
        <dbReference type="ARBA" id="ARBA00023163"/>
    </source>
</evidence>
<dbReference type="Pfam" id="PF03131">
    <property type="entry name" value="bZIP_Maf"/>
    <property type="match status" value="1"/>
</dbReference>
<dbReference type="PANTHER" id="PTHR24411:SF26">
    <property type="entry name" value="TRANSCRIPTION FACTOR NF-E2 45 KDA SUBUNIT"/>
    <property type="match status" value="1"/>
</dbReference>
<proteinExistence type="inferred from homology"/>
<protein>
    <submittedName>
        <fullName evidence="10">Nuclear factor, erythroid 2</fullName>
    </submittedName>
</protein>
<reference evidence="10" key="2">
    <citation type="submission" date="2025-09" db="UniProtKB">
        <authorList>
            <consortium name="Ensembl"/>
        </authorList>
    </citation>
    <scope>IDENTIFICATION</scope>
</reference>
<dbReference type="SMART" id="SM00338">
    <property type="entry name" value="BRLZ"/>
    <property type="match status" value="1"/>
</dbReference>
<evidence type="ECO:0000256" key="1">
    <source>
        <dbReference type="ARBA" id="ARBA00008157"/>
    </source>
</evidence>
<reference evidence="10" key="1">
    <citation type="submission" date="2025-08" db="UniProtKB">
        <authorList>
            <consortium name="Ensembl"/>
        </authorList>
    </citation>
    <scope>IDENTIFICATION</scope>
</reference>
<evidence type="ECO:0000256" key="6">
    <source>
        <dbReference type="ARBA" id="ARBA00023242"/>
    </source>
</evidence>
<dbReference type="Proteomes" id="UP000694392">
    <property type="component" value="Unplaced"/>
</dbReference>
<dbReference type="GO" id="GO:0042802">
    <property type="term" value="F:identical protein binding"/>
    <property type="evidence" value="ECO:0007669"/>
    <property type="project" value="Ensembl"/>
</dbReference>
<feature type="region of interest" description="Disordered" evidence="8">
    <location>
        <begin position="1"/>
        <end position="35"/>
    </location>
</feature>
<keyword evidence="11" id="KW-1185">Reference proteome</keyword>
<comment type="similarity">
    <text evidence="1">Belongs to the bZIP family. CNC subfamily.</text>
</comment>
<evidence type="ECO:0000256" key="4">
    <source>
        <dbReference type="ARBA" id="ARBA00023159"/>
    </source>
</evidence>
<keyword evidence="7" id="KW-0175">Coiled coil</keyword>
<evidence type="ECO:0000256" key="2">
    <source>
        <dbReference type="ARBA" id="ARBA00023015"/>
    </source>
</evidence>
<dbReference type="InterPro" id="IPR047167">
    <property type="entry name" value="NFE2-like"/>
</dbReference>
<keyword evidence="5" id="KW-0804">Transcription</keyword>
<evidence type="ECO:0000256" key="7">
    <source>
        <dbReference type="SAM" id="Coils"/>
    </source>
</evidence>